<reference evidence="2" key="1">
    <citation type="submission" date="2022-11" db="UniProtKB">
        <authorList>
            <consortium name="WormBaseParasite"/>
        </authorList>
    </citation>
    <scope>IDENTIFICATION</scope>
</reference>
<protein>
    <submittedName>
        <fullName evidence="2">Uncharacterized protein</fullName>
    </submittedName>
</protein>
<organism evidence="1 2">
    <name type="scientific">Setaria digitata</name>
    <dbReference type="NCBI Taxonomy" id="48799"/>
    <lineage>
        <taxon>Eukaryota</taxon>
        <taxon>Metazoa</taxon>
        <taxon>Ecdysozoa</taxon>
        <taxon>Nematoda</taxon>
        <taxon>Chromadorea</taxon>
        <taxon>Rhabditida</taxon>
        <taxon>Spirurina</taxon>
        <taxon>Spiruromorpha</taxon>
        <taxon>Filarioidea</taxon>
        <taxon>Setariidae</taxon>
        <taxon>Setaria</taxon>
    </lineage>
</organism>
<dbReference type="WBParaSite" id="sdigi.contig1.g40.t1">
    <property type="protein sequence ID" value="sdigi.contig1.g40.t1"/>
    <property type="gene ID" value="sdigi.contig1.g40"/>
</dbReference>
<evidence type="ECO:0000313" key="2">
    <source>
        <dbReference type="WBParaSite" id="sdigi.contig1.g40.t1"/>
    </source>
</evidence>
<dbReference type="Proteomes" id="UP000887581">
    <property type="component" value="Unplaced"/>
</dbReference>
<name>A0A915PBB8_9BILA</name>
<keyword evidence="1" id="KW-1185">Reference proteome</keyword>
<proteinExistence type="predicted"/>
<accession>A0A915PBB8</accession>
<evidence type="ECO:0000313" key="1">
    <source>
        <dbReference type="Proteomes" id="UP000887581"/>
    </source>
</evidence>
<dbReference type="AlphaFoldDB" id="A0A915PBB8"/>
<sequence>MYRNLLLREIEKKVDPFIIYHLCGRLHALLHAGMRCAAAISCVMNALSQAGSG</sequence>